<keyword evidence="2" id="KW-1185">Reference proteome</keyword>
<proteinExistence type="predicted"/>
<protein>
    <submittedName>
        <fullName evidence="1">Uncharacterized protein</fullName>
    </submittedName>
</protein>
<dbReference type="RefSeq" id="XP_040768018.1">
    <property type="nucleotide sequence ID" value="XM_040912073.1"/>
</dbReference>
<reference evidence="1 2" key="1">
    <citation type="journal article" date="2016" name="Mol. Biol. Evol.">
        <title>Comparative Genomics of Early-Diverging Mushroom-Forming Fungi Provides Insights into the Origins of Lignocellulose Decay Capabilities.</title>
        <authorList>
            <person name="Nagy L.G."/>
            <person name="Riley R."/>
            <person name="Tritt A."/>
            <person name="Adam C."/>
            <person name="Daum C."/>
            <person name="Floudas D."/>
            <person name="Sun H."/>
            <person name="Yadav J.S."/>
            <person name="Pangilinan J."/>
            <person name="Larsson K.H."/>
            <person name="Matsuura K."/>
            <person name="Barry K."/>
            <person name="Labutti K."/>
            <person name="Kuo R."/>
            <person name="Ohm R.A."/>
            <person name="Bhattacharya S.S."/>
            <person name="Shirouzu T."/>
            <person name="Yoshinaga Y."/>
            <person name="Martin F.M."/>
            <person name="Grigoriev I.V."/>
            <person name="Hibbett D.S."/>
        </authorList>
    </citation>
    <scope>NUCLEOTIDE SEQUENCE [LARGE SCALE GENOMIC DNA]</scope>
    <source>
        <strain evidence="1 2">93-53</strain>
    </source>
</reference>
<dbReference type="InParanoid" id="A0A165GFJ1"/>
<name>A0A165GFJ1_9APHY</name>
<gene>
    <name evidence="1" type="ORF">LAESUDRAFT_755787</name>
</gene>
<dbReference type="AlphaFoldDB" id="A0A165GFJ1"/>
<dbReference type="OrthoDB" id="2847449at2759"/>
<dbReference type="Proteomes" id="UP000076871">
    <property type="component" value="Unassembled WGS sequence"/>
</dbReference>
<sequence>MEAILDNKGLLPWIKGKKKKPEIQILGDLEKIQAREDEIEEWEKKDRSTCTIIMINLGNDQIVNVTEDNIGKHIKELCKIREELHIMENEIDDQQFRNVIITSLPDSWMTFTDTYFRF</sequence>
<organism evidence="1 2">
    <name type="scientific">Laetiporus sulphureus 93-53</name>
    <dbReference type="NCBI Taxonomy" id="1314785"/>
    <lineage>
        <taxon>Eukaryota</taxon>
        <taxon>Fungi</taxon>
        <taxon>Dikarya</taxon>
        <taxon>Basidiomycota</taxon>
        <taxon>Agaricomycotina</taxon>
        <taxon>Agaricomycetes</taxon>
        <taxon>Polyporales</taxon>
        <taxon>Laetiporus</taxon>
    </lineage>
</organism>
<evidence type="ECO:0000313" key="1">
    <source>
        <dbReference type="EMBL" id="KZT10278.1"/>
    </source>
</evidence>
<dbReference type="GeneID" id="63829101"/>
<dbReference type="EMBL" id="KV427609">
    <property type="protein sequence ID" value="KZT10278.1"/>
    <property type="molecule type" value="Genomic_DNA"/>
</dbReference>
<accession>A0A165GFJ1</accession>
<evidence type="ECO:0000313" key="2">
    <source>
        <dbReference type="Proteomes" id="UP000076871"/>
    </source>
</evidence>